<reference evidence="2 3" key="1">
    <citation type="submission" date="2018-03" db="EMBL/GenBank/DDBJ databases">
        <title>Genomic Encyclopedia of Archaeal and Bacterial Type Strains, Phase II (KMG-II): from individual species to whole genera.</title>
        <authorList>
            <person name="Goeker M."/>
        </authorList>
    </citation>
    <scope>NUCLEOTIDE SEQUENCE [LARGE SCALE GENOMIC DNA]</scope>
    <source>
        <strain evidence="2 3">DSM 43146</strain>
    </source>
</reference>
<dbReference type="Proteomes" id="UP000239415">
    <property type="component" value="Unassembled WGS sequence"/>
</dbReference>
<feature type="transmembrane region" description="Helical" evidence="1">
    <location>
        <begin position="70"/>
        <end position="92"/>
    </location>
</feature>
<keyword evidence="1" id="KW-1133">Transmembrane helix</keyword>
<dbReference type="OrthoDB" id="3298677at2"/>
<dbReference type="AlphaFoldDB" id="A0A2T0KF43"/>
<dbReference type="EMBL" id="PVMZ01000005">
    <property type="protein sequence ID" value="PRX21996.1"/>
    <property type="molecule type" value="Genomic_DNA"/>
</dbReference>
<keyword evidence="1" id="KW-0812">Transmembrane</keyword>
<dbReference type="RefSeq" id="WP_106318549.1">
    <property type="nucleotide sequence ID" value="NZ_BOMO01000035.1"/>
</dbReference>
<gene>
    <name evidence="2" type="ORF">CLV67_105173</name>
</gene>
<evidence type="ECO:0000256" key="1">
    <source>
        <dbReference type="SAM" id="Phobius"/>
    </source>
</evidence>
<feature type="transmembrane region" description="Helical" evidence="1">
    <location>
        <begin position="98"/>
        <end position="119"/>
    </location>
</feature>
<sequence>MSPSRRDDYLILFYLFLLLTCVAGLVVALFAGLRPYGLIAAGAAITTFLAVMGVDSWFEVAREDRTGVNMVLAFALVLAIELLTMGGLAALHAPWRPVGFRLLPAGAVLLVAVFAARYLRTPTVEEPPTPEVETAEAVPVKDPEKEAADRFDEKVGLVVLPFLIAGVVCVCVPSWRDGALIAMAIGASILWWAACGGLVIGCWQVRKAGPRTVARWAGLAVAVAAAPVAALLPAALARMWPEMPGGRWGGVAAGMAAFVVLVAVKMVMTPTPAAPRIEPSPEPTPPPPPVYQAPQVVELSFSSRAERGIQLAVAEMSAGQQLTTGRLLAALVRADPLLSWERVWLHTGGFDPVRLAGAPDRADETGDTPTWRGVPVSGRLEYSMRVARRIGDRYRLRSGSTGVLTLALLAERGNGATEVLLGSGELSHAALLSRIQLEILEMTLDNLRAIIPAAEN</sequence>
<accession>A0A2T0KF43</accession>
<feature type="transmembrane region" description="Helical" evidence="1">
    <location>
        <begin position="181"/>
        <end position="204"/>
    </location>
</feature>
<comment type="caution">
    <text evidence="2">The sequence shown here is derived from an EMBL/GenBank/DDBJ whole genome shotgun (WGS) entry which is preliminary data.</text>
</comment>
<dbReference type="InterPro" id="IPR036628">
    <property type="entry name" value="Clp_N_dom_sf"/>
</dbReference>
<evidence type="ECO:0000313" key="2">
    <source>
        <dbReference type="EMBL" id="PRX21996.1"/>
    </source>
</evidence>
<feature type="transmembrane region" description="Helical" evidence="1">
    <location>
        <begin position="12"/>
        <end position="32"/>
    </location>
</feature>
<keyword evidence="3" id="KW-1185">Reference proteome</keyword>
<feature type="transmembrane region" description="Helical" evidence="1">
    <location>
        <begin position="248"/>
        <end position="268"/>
    </location>
</feature>
<feature type="transmembrane region" description="Helical" evidence="1">
    <location>
        <begin position="216"/>
        <end position="236"/>
    </location>
</feature>
<proteinExistence type="predicted"/>
<feature type="transmembrane region" description="Helical" evidence="1">
    <location>
        <begin position="155"/>
        <end position="175"/>
    </location>
</feature>
<name>A0A2T0KF43_9ACTN</name>
<protein>
    <submittedName>
        <fullName evidence="2">Uncharacterized protein</fullName>
    </submittedName>
</protein>
<dbReference type="Gene3D" id="1.10.1780.10">
    <property type="entry name" value="Clp, N-terminal domain"/>
    <property type="match status" value="1"/>
</dbReference>
<keyword evidence="1" id="KW-0472">Membrane</keyword>
<organism evidence="2 3">
    <name type="scientific">Actinoplanes italicus</name>
    <dbReference type="NCBI Taxonomy" id="113567"/>
    <lineage>
        <taxon>Bacteria</taxon>
        <taxon>Bacillati</taxon>
        <taxon>Actinomycetota</taxon>
        <taxon>Actinomycetes</taxon>
        <taxon>Micromonosporales</taxon>
        <taxon>Micromonosporaceae</taxon>
        <taxon>Actinoplanes</taxon>
    </lineage>
</organism>
<evidence type="ECO:0000313" key="3">
    <source>
        <dbReference type="Proteomes" id="UP000239415"/>
    </source>
</evidence>
<feature type="transmembrane region" description="Helical" evidence="1">
    <location>
        <begin position="38"/>
        <end position="58"/>
    </location>
</feature>